<proteinExistence type="predicted"/>
<dbReference type="RefSeq" id="WP_062484813.1">
    <property type="nucleotide sequence ID" value="NZ_KQ960925.1"/>
</dbReference>
<keyword evidence="9" id="KW-0645">Protease</keyword>
<feature type="domain" description="Gcp-like" evidence="8">
    <location>
        <begin position="89"/>
        <end position="306"/>
    </location>
</feature>
<dbReference type="PANTHER" id="PTHR11735">
    <property type="entry name" value="TRNA N6-ADENOSINE THREONYLCARBAMOYLTRANSFERASE"/>
    <property type="match status" value="1"/>
</dbReference>
<evidence type="ECO:0000256" key="2">
    <source>
        <dbReference type="ARBA" id="ARBA00022679"/>
    </source>
</evidence>
<keyword evidence="4" id="KW-0479">Metal-binding</keyword>
<comment type="catalytic activity">
    <reaction evidence="7">
        <text>L-threonylcarbamoyladenylate + adenosine(37) in tRNA = N(6)-L-threonylcarbamoyladenosine(37) in tRNA + AMP + H(+)</text>
        <dbReference type="Rhea" id="RHEA:37059"/>
        <dbReference type="Rhea" id="RHEA-COMP:10162"/>
        <dbReference type="Rhea" id="RHEA-COMP:10163"/>
        <dbReference type="ChEBI" id="CHEBI:15378"/>
        <dbReference type="ChEBI" id="CHEBI:73682"/>
        <dbReference type="ChEBI" id="CHEBI:74411"/>
        <dbReference type="ChEBI" id="CHEBI:74418"/>
        <dbReference type="ChEBI" id="CHEBI:456215"/>
        <dbReference type="EC" id="2.3.1.234"/>
    </reaction>
</comment>
<dbReference type="GO" id="GO:0008233">
    <property type="term" value="F:peptidase activity"/>
    <property type="evidence" value="ECO:0007669"/>
    <property type="project" value="UniProtKB-KW"/>
</dbReference>
<dbReference type="PANTHER" id="PTHR11735:SF6">
    <property type="entry name" value="TRNA N6-ADENOSINE THREONYLCARBAMOYLTRANSFERASE, MITOCHONDRIAL"/>
    <property type="match status" value="1"/>
</dbReference>
<dbReference type="GO" id="GO:0006508">
    <property type="term" value="P:proteolysis"/>
    <property type="evidence" value="ECO:0007669"/>
    <property type="project" value="UniProtKB-KW"/>
</dbReference>
<keyword evidence="3" id="KW-0819">tRNA processing</keyword>
<dbReference type="Pfam" id="PF00814">
    <property type="entry name" value="TsaD"/>
    <property type="match status" value="1"/>
</dbReference>
<dbReference type="InterPro" id="IPR017861">
    <property type="entry name" value="KAE1/TsaD"/>
</dbReference>
<gene>
    <name evidence="9" type="ORF">HMPREF3182_00030</name>
</gene>
<dbReference type="InterPro" id="IPR000905">
    <property type="entry name" value="Gcp-like_dom"/>
</dbReference>
<dbReference type="Gene3D" id="3.30.420.40">
    <property type="match status" value="2"/>
</dbReference>
<protein>
    <recommendedName>
        <fullName evidence="1">N(6)-L-threonylcarbamoyladenine synthase</fullName>
        <ecNumber evidence="1">2.3.1.234</ecNumber>
    </recommendedName>
</protein>
<dbReference type="GO" id="GO:0046872">
    <property type="term" value="F:metal ion binding"/>
    <property type="evidence" value="ECO:0007669"/>
    <property type="project" value="UniProtKB-KW"/>
</dbReference>
<organism evidence="9 10">
    <name type="scientific">Megasphaera hutchinsoni</name>
    <dbReference type="NCBI Taxonomy" id="1588748"/>
    <lineage>
        <taxon>Bacteria</taxon>
        <taxon>Bacillati</taxon>
        <taxon>Bacillota</taxon>
        <taxon>Negativicutes</taxon>
        <taxon>Veillonellales</taxon>
        <taxon>Veillonellaceae</taxon>
        <taxon>Megasphaera</taxon>
    </lineage>
</organism>
<keyword evidence="6" id="KW-0012">Acyltransferase</keyword>
<keyword evidence="10" id="KW-1185">Reference proteome</keyword>
<dbReference type="PRINTS" id="PR00789">
    <property type="entry name" value="OSIALOPTASE"/>
</dbReference>
<dbReference type="GO" id="GO:0061711">
    <property type="term" value="F:tRNA N(6)-L-threonylcarbamoyladenine synthase activity"/>
    <property type="evidence" value="ECO:0007669"/>
    <property type="project" value="UniProtKB-EC"/>
</dbReference>
<dbReference type="EC" id="2.3.1.234" evidence="1"/>
<evidence type="ECO:0000256" key="5">
    <source>
        <dbReference type="ARBA" id="ARBA00023004"/>
    </source>
</evidence>
<keyword evidence="5" id="KW-0408">Iron</keyword>
<dbReference type="PATRIC" id="fig|1588748.3.peg.30"/>
<evidence type="ECO:0000313" key="9">
    <source>
        <dbReference type="EMBL" id="KXB93114.1"/>
    </source>
</evidence>
<dbReference type="GO" id="GO:0008033">
    <property type="term" value="P:tRNA processing"/>
    <property type="evidence" value="ECO:0007669"/>
    <property type="project" value="UniProtKB-KW"/>
</dbReference>
<dbReference type="AlphaFoldDB" id="A0A134CLT6"/>
<reference evidence="10" key="1">
    <citation type="submission" date="2016-01" db="EMBL/GenBank/DDBJ databases">
        <authorList>
            <person name="Mitreva M."/>
            <person name="Pepin K.H."/>
            <person name="Mihindukulasuriya K.A."/>
            <person name="Fulton R."/>
            <person name="Fronick C."/>
            <person name="O'Laughlin M."/>
            <person name="Miner T."/>
            <person name="Herter B."/>
            <person name="Rosa B.A."/>
            <person name="Cordes M."/>
            <person name="Tomlinson C."/>
            <person name="Wollam A."/>
            <person name="Palsikar V.B."/>
            <person name="Mardis E.R."/>
            <person name="Wilson R.K."/>
        </authorList>
    </citation>
    <scope>NUCLEOTIDE SEQUENCE [LARGE SCALE GENOMIC DNA]</scope>
    <source>
        <strain evidence="10">KA00182</strain>
    </source>
</reference>
<dbReference type="InterPro" id="IPR043129">
    <property type="entry name" value="ATPase_NBD"/>
</dbReference>
<accession>A0A134CLT6</accession>
<evidence type="ECO:0000256" key="1">
    <source>
        <dbReference type="ARBA" id="ARBA00012156"/>
    </source>
</evidence>
<evidence type="ECO:0000256" key="4">
    <source>
        <dbReference type="ARBA" id="ARBA00022723"/>
    </source>
</evidence>
<dbReference type="STRING" id="1588748.HMPREF3182_00030"/>
<evidence type="ECO:0000256" key="6">
    <source>
        <dbReference type="ARBA" id="ARBA00023315"/>
    </source>
</evidence>
<dbReference type="SUPFAM" id="SSF53067">
    <property type="entry name" value="Actin-like ATPase domain"/>
    <property type="match status" value="1"/>
</dbReference>
<evidence type="ECO:0000256" key="7">
    <source>
        <dbReference type="ARBA" id="ARBA00048117"/>
    </source>
</evidence>
<keyword evidence="9" id="KW-0378">Hydrolase</keyword>
<evidence type="ECO:0000259" key="8">
    <source>
        <dbReference type="Pfam" id="PF00814"/>
    </source>
</evidence>
<evidence type="ECO:0000313" key="10">
    <source>
        <dbReference type="Proteomes" id="UP000070160"/>
    </source>
</evidence>
<evidence type="ECO:0000256" key="3">
    <source>
        <dbReference type="ARBA" id="ARBA00022694"/>
    </source>
</evidence>
<dbReference type="EMBL" id="LSDT01000002">
    <property type="protein sequence ID" value="KXB93114.1"/>
    <property type="molecule type" value="Genomic_DNA"/>
</dbReference>
<name>A0A134CLT6_9FIRM</name>
<keyword evidence="2" id="KW-0808">Transferase</keyword>
<dbReference type="Proteomes" id="UP000070160">
    <property type="component" value="Unassembled WGS sequence"/>
</dbReference>
<comment type="caution">
    <text evidence="9">The sequence shown here is derived from an EMBL/GenBank/DDBJ whole genome shotgun (WGS) entry which is preliminary data.</text>
</comment>
<sequence length="315" mass="34793">MKAFIGIDTSCYTTSLCLVDAKFRVLADVRKVLQVPVGKRGLSQSNMVYQHTRNLPELFERLRPLFKQYAVAGIGVTNQPRRNEHSYMPAFLAGLGYGRSLSALLGIPLYTISHQENHVLAAMRSLGAVWEEPFFALHVSGGTTELIRFLRQSAVWQATCIGGTSDVSAGQFIDRIGVALGFSFPAGVHVEQEALAEREAVKGDVVFFKDGYISFSGPESQVQREIKKGRHPHAYYCKWTLVTVWNGLVRLLETALAQGMTRLVAVGGVMSNRYIRSQMEAFCQQRGIQLVLAPPGYSSDNSAGAAFWAAWQERG</sequence>